<keyword evidence="1" id="KW-0040">ANK repeat</keyword>
<dbReference type="Pfam" id="PF12796">
    <property type="entry name" value="Ank_2"/>
    <property type="match status" value="1"/>
</dbReference>
<dbReference type="SUPFAM" id="SSF48403">
    <property type="entry name" value="Ankyrin repeat"/>
    <property type="match status" value="1"/>
</dbReference>
<dbReference type="PROSITE" id="PS50088">
    <property type="entry name" value="ANK_REPEAT"/>
    <property type="match status" value="2"/>
</dbReference>
<organism evidence="2 3">
    <name type="scientific">Mytilus galloprovincialis</name>
    <name type="common">Mediterranean mussel</name>
    <dbReference type="NCBI Taxonomy" id="29158"/>
    <lineage>
        <taxon>Eukaryota</taxon>
        <taxon>Metazoa</taxon>
        <taxon>Spiralia</taxon>
        <taxon>Lophotrochozoa</taxon>
        <taxon>Mollusca</taxon>
        <taxon>Bivalvia</taxon>
        <taxon>Autobranchia</taxon>
        <taxon>Pteriomorphia</taxon>
        <taxon>Mytilida</taxon>
        <taxon>Mytiloidea</taxon>
        <taxon>Mytilidae</taxon>
        <taxon>Mytilinae</taxon>
        <taxon>Mytilus</taxon>
    </lineage>
</organism>
<dbReference type="PANTHER" id="PTHR24121:SF21">
    <property type="entry name" value="ANKYRIN REPEAT FAMILY PROTEIN"/>
    <property type="match status" value="1"/>
</dbReference>
<dbReference type="PANTHER" id="PTHR24121">
    <property type="entry name" value="NO MECHANORECEPTOR POTENTIAL C, ISOFORM D-RELATED"/>
    <property type="match status" value="1"/>
</dbReference>
<sequence length="106" mass="11978">LNLVNFLLKRAYKNPNEENQNGDTLLHSAVESGYLDMVQLILEKPGIEPTEVNEVGDKLLLEKPDMDPNKLNKIGNTPLHCAVIRGFPEIVQFLLQRKDLVSWVIA</sequence>
<protein>
    <submittedName>
        <fullName evidence="2">Uncharacterized protein</fullName>
    </submittedName>
</protein>
<evidence type="ECO:0000313" key="3">
    <source>
        <dbReference type="Proteomes" id="UP000266721"/>
    </source>
</evidence>
<keyword evidence="3" id="KW-1185">Reference proteome</keyword>
<dbReference type="InterPro" id="IPR002110">
    <property type="entry name" value="Ankyrin_rpt"/>
</dbReference>
<reference evidence="2 3" key="1">
    <citation type="journal article" date="2016" name="PLoS ONE">
        <title>A First Insight into the Genome of the Filter-Feeder Mussel Mytilus galloprovincialis.</title>
        <authorList>
            <person name="Murgarella M."/>
            <person name="Puiu D."/>
            <person name="Novoa B."/>
            <person name="Figueras A."/>
            <person name="Posada D."/>
            <person name="Canchaya C."/>
        </authorList>
    </citation>
    <scope>NUCLEOTIDE SEQUENCE [LARGE SCALE GENOMIC DNA]</scope>
    <source>
        <tissue evidence="2">Muscle</tissue>
    </source>
</reference>
<dbReference type="Gene3D" id="1.25.40.20">
    <property type="entry name" value="Ankyrin repeat-containing domain"/>
    <property type="match status" value="1"/>
</dbReference>
<accession>A0A3L5TT10</accession>
<dbReference type="SMR" id="A0A3L5TT10"/>
<dbReference type="Pfam" id="PF13637">
    <property type="entry name" value="Ank_4"/>
    <property type="match status" value="1"/>
</dbReference>
<dbReference type="EMBL" id="KV584958">
    <property type="protein sequence ID" value="OPL33081.1"/>
    <property type="molecule type" value="Genomic_DNA"/>
</dbReference>
<comment type="caution">
    <text evidence="2">The sequence shown here is derived from an EMBL/GenBank/DDBJ whole genome shotgun (WGS) entry which is preliminary data.</text>
</comment>
<dbReference type="PROSITE" id="PS50297">
    <property type="entry name" value="ANK_REP_REGION"/>
    <property type="match status" value="2"/>
</dbReference>
<dbReference type="Proteomes" id="UP000266721">
    <property type="component" value="Unassembled WGS sequence"/>
</dbReference>
<feature type="repeat" description="ANK" evidence="1">
    <location>
        <begin position="74"/>
        <end position="97"/>
    </location>
</feature>
<evidence type="ECO:0000313" key="2">
    <source>
        <dbReference type="EMBL" id="OPL33081.1"/>
    </source>
</evidence>
<dbReference type="SMART" id="SM00248">
    <property type="entry name" value="ANK"/>
    <property type="match status" value="2"/>
</dbReference>
<name>A0A3L5TT10_MYTGA</name>
<proteinExistence type="predicted"/>
<feature type="repeat" description="ANK" evidence="1">
    <location>
        <begin position="21"/>
        <end position="44"/>
    </location>
</feature>
<gene>
    <name evidence="2" type="ORF">AM593_02951</name>
</gene>
<dbReference type="AlphaFoldDB" id="A0A3L5TT10"/>
<dbReference type="InterPro" id="IPR036770">
    <property type="entry name" value="Ankyrin_rpt-contain_sf"/>
</dbReference>
<feature type="non-terminal residue" evidence="2">
    <location>
        <position position="1"/>
    </location>
</feature>
<evidence type="ECO:0000256" key="1">
    <source>
        <dbReference type="PROSITE-ProRule" id="PRU00023"/>
    </source>
</evidence>